<dbReference type="Gene3D" id="3.30.1330.60">
    <property type="entry name" value="OmpA-like domain"/>
    <property type="match status" value="1"/>
</dbReference>
<dbReference type="SUPFAM" id="SSF48452">
    <property type="entry name" value="TPR-like"/>
    <property type="match status" value="1"/>
</dbReference>
<gene>
    <name evidence="2" type="ORF">E4T88_08350</name>
</gene>
<dbReference type="OrthoDB" id="1031365at2"/>
<sequence length="787" mass="90893">MIYESKLMKTNITTRVAKTACFSIPFLIIISFIMFSCKSSESVRDIRASRGEDVAGRGFSYSKDKPKEAMVKPLFMQQLRRATIELPFQKGLDVRGTRTVSEEVTFTNAENITESVDREGKKVTSLNEVQQLSEVVVTAKSRFTPERNGRVKVDFLVRVPKELLSENFRMTLSPKLFHNDSIIPLKEVVLKGEAFLAKQKQDYAEYDNYMKSIVGNDKYDDVFFDRAGTDKDIRNRQNLYYEEYYREWSKQMEYEKWKTEKSKFDAAELAKLKGYRQRFYNEYVRKAREQVIRDMANGKDTVGLFAQYMKKFNKNAKALVLDDKNFEVSYMKMPAKFREAYEEGRSLDDIINNVLTESDSIEIAQNRYLFEAIAENEMKKERKGEVAKEMIPFPYEEGVRLDTIIDTGRDFVYLYKQDHPVTVGLKKLSLTMNGRVDAVDRSRYMMAPGDTISYFISSLSQLVDTSLIYKRTKLYRDAYNRLTTYVKFQPGQSAFGINYKDNKAQINNVLNTYRAFTEDGKFVVDSIVLRVTTALDGSYDKNYKLTEKRADAIKEYFVKSLSGEVNDANTVIKVEFGGEDWNTLANQIQQRNDIMNKTQILALLEGAIDPDDTEAKIKKDFADDYKVIRDSIYPLLNKATFEFNMHRPGMTEETALDVQERPNYEKGLKLLQDREYWKALEILSDYPDYNTALCLICMGYNAKAKEVLDGLPETGNTEYLRAILSIRSNKDNEAIDHLMRACELDPSKVYRAPLDPEIADLISKYSLQRRIEGLSTPIEDIEVADAN</sequence>
<evidence type="ECO:0008006" key="4">
    <source>
        <dbReference type="Google" id="ProtNLM"/>
    </source>
</evidence>
<keyword evidence="1" id="KW-0812">Transmembrane</keyword>
<dbReference type="EMBL" id="SPPK01000002">
    <property type="protein sequence ID" value="TFU90016.1"/>
    <property type="molecule type" value="Genomic_DNA"/>
</dbReference>
<name>A0A4Y9IP16_9BACT</name>
<protein>
    <recommendedName>
        <fullName evidence="4">OmpA-like domain-containing protein</fullName>
    </recommendedName>
</protein>
<dbReference type="Proteomes" id="UP000298285">
    <property type="component" value="Unassembled WGS sequence"/>
</dbReference>
<accession>A0A4Y9IP16</accession>
<comment type="caution">
    <text evidence="2">The sequence shown here is derived from an EMBL/GenBank/DDBJ whole genome shotgun (WGS) entry which is preliminary data.</text>
</comment>
<evidence type="ECO:0000313" key="3">
    <source>
        <dbReference type="Proteomes" id="UP000298285"/>
    </source>
</evidence>
<evidence type="ECO:0000313" key="2">
    <source>
        <dbReference type="EMBL" id="TFU90016.1"/>
    </source>
</evidence>
<keyword evidence="1" id="KW-0472">Membrane</keyword>
<reference evidence="2 3" key="1">
    <citation type="submission" date="2019-03" db="EMBL/GenBank/DDBJ databases">
        <title>Diversity of the mouse oral microbiome.</title>
        <authorList>
            <person name="Joseph S."/>
            <person name="Aduse-Opoku J."/>
            <person name="Curtis M."/>
            <person name="Wade W."/>
            <person name="Hashim A."/>
        </authorList>
    </citation>
    <scope>NUCLEOTIDE SEQUENCE [LARGE SCALE GENOMIC DNA]</scope>
    <source>
        <strain evidence="2 3">P11</strain>
    </source>
</reference>
<feature type="transmembrane region" description="Helical" evidence="1">
    <location>
        <begin position="12"/>
        <end position="35"/>
    </location>
</feature>
<dbReference type="InterPro" id="IPR011990">
    <property type="entry name" value="TPR-like_helical_dom_sf"/>
</dbReference>
<proteinExistence type="predicted"/>
<keyword evidence="1" id="KW-1133">Transmembrane helix</keyword>
<evidence type="ECO:0000256" key="1">
    <source>
        <dbReference type="SAM" id="Phobius"/>
    </source>
</evidence>
<dbReference type="InterPro" id="IPR036737">
    <property type="entry name" value="OmpA-like_sf"/>
</dbReference>
<dbReference type="AlphaFoldDB" id="A0A4Y9IP16"/>
<organism evidence="2 3">
    <name type="scientific">Dysgonomonas mossii</name>
    <dbReference type="NCBI Taxonomy" id="163665"/>
    <lineage>
        <taxon>Bacteria</taxon>
        <taxon>Pseudomonadati</taxon>
        <taxon>Bacteroidota</taxon>
        <taxon>Bacteroidia</taxon>
        <taxon>Bacteroidales</taxon>
        <taxon>Dysgonomonadaceae</taxon>
        <taxon>Dysgonomonas</taxon>
    </lineage>
</organism>